<dbReference type="Gene3D" id="3.40.50.1820">
    <property type="entry name" value="alpha/beta hydrolase"/>
    <property type="match status" value="1"/>
</dbReference>
<dbReference type="Proteomes" id="UP000605970">
    <property type="component" value="Unassembled WGS sequence"/>
</dbReference>
<evidence type="ECO:0000259" key="2">
    <source>
        <dbReference type="Pfam" id="PF00135"/>
    </source>
</evidence>
<evidence type="ECO:0000256" key="1">
    <source>
        <dbReference type="SAM" id="Phobius"/>
    </source>
</evidence>
<accession>A0A8T0A0T3</accession>
<reference evidence="3" key="1">
    <citation type="journal article" date="2020" name="Ecol. Evol.">
        <title>Genome structure and content of the rice root-knot nematode (Meloidogyne graminicola).</title>
        <authorList>
            <person name="Phan N.T."/>
            <person name="Danchin E.G.J."/>
            <person name="Klopp C."/>
            <person name="Perfus-Barbeoch L."/>
            <person name="Kozlowski D.K."/>
            <person name="Koutsovoulos G.D."/>
            <person name="Lopez-Roques C."/>
            <person name="Bouchez O."/>
            <person name="Zahm M."/>
            <person name="Besnard G."/>
            <person name="Bellafiore S."/>
        </authorList>
    </citation>
    <scope>NUCLEOTIDE SEQUENCE</scope>
    <source>
        <strain evidence="3">VN-18</strain>
    </source>
</reference>
<feature type="domain" description="Carboxylesterase type B" evidence="2">
    <location>
        <begin position="110"/>
        <end position="238"/>
    </location>
</feature>
<feature type="domain" description="Carboxylesterase type B" evidence="2">
    <location>
        <begin position="239"/>
        <end position="627"/>
    </location>
</feature>
<feature type="transmembrane region" description="Helical" evidence="1">
    <location>
        <begin position="40"/>
        <end position="58"/>
    </location>
</feature>
<dbReference type="InterPro" id="IPR029058">
    <property type="entry name" value="AB_hydrolase_fold"/>
</dbReference>
<keyword evidence="1" id="KW-0472">Membrane</keyword>
<keyword evidence="1" id="KW-1133">Transmembrane helix</keyword>
<dbReference type="Pfam" id="PF00135">
    <property type="entry name" value="COesterase"/>
    <property type="match status" value="2"/>
</dbReference>
<dbReference type="PANTHER" id="PTHR11559">
    <property type="entry name" value="CARBOXYLESTERASE"/>
    <property type="match status" value="1"/>
</dbReference>
<dbReference type="InterPro" id="IPR002018">
    <property type="entry name" value="CarbesteraseB"/>
</dbReference>
<dbReference type="InterPro" id="IPR050309">
    <property type="entry name" value="Type-B_Carboxylest/Lipase"/>
</dbReference>
<dbReference type="EMBL" id="JABEBT010000007">
    <property type="protein sequence ID" value="KAF7639098.1"/>
    <property type="molecule type" value="Genomic_DNA"/>
</dbReference>
<comment type="caution">
    <text evidence="3">The sequence shown here is derived from an EMBL/GenBank/DDBJ whole genome shotgun (WGS) entry which is preliminary data.</text>
</comment>
<organism evidence="3 4">
    <name type="scientific">Meloidogyne graminicola</name>
    <dbReference type="NCBI Taxonomy" id="189291"/>
    <lineage>
        <taxon>Eukaryota</taxon>
        <taxon>Metazoa</taxon>
        <taxon>Ecdysozoa</taxon>
        <taxon>Nematoda</taxon>
        <taxon>Chromadorea</taxon>
        <taxon>Rhabditida</taxon>
        <taxon>Tylenchina</taxon>
        <taxon>Tylenchomorpha</taxon>
        <taxon>Tylenchoidea</taxon>
        <taxon>Meloidogynidae</taxon>
        <taxon>Meloidogyninae</taxon>
        <taxon>Meloidogyne</taxon>
    </lineage>
</organism>
<dbReference type="AlphaFoldDB" id="A0A8T0A0T3"/>
<proteinExistence type="predicted"/>
<dbReference type="SUPFAM" id="SSF53474">
    <property type="entry name" value="alpha/beta-Hydrolases"/>
    <property type="match status" value="1"/>
</dbReference>
<gene>
    <name evidence="3" type="ORF">Mgra_00001330</name>
</gene>
<keyword evidence="1" id="KW-0812">Transmembrane</keyword>
<sequence>MQTNQNFQNSFASTNLRSSMESKKILNKCNKASEFSKRNLLLATLFCSLSLTLFVIFARQFRLLDFFDIFNLNIKENIFSEIKIKFEGKSNNLTEEFSIFGRKLVMGNGDYFLNIPYALETNRFEQAKLAPLPKDFYAINYGIGCPNALPDLHWNPPPLELISAPEQCHTLNIYRCTSFSLKNISSPILVIINDGNWLKRSNANFDPSIIIENFACNRNNGDNGIIVVSINYRIGFYGLEWIKQNIIHFGGNEEEITLLASGEGARLVSLLGIIEQGKTLFKRQIFFSGSLFSPLTFQYEFNKNNESTFDSSIKFAIGANCLNDNELNQIIKDKNNNNYNDLKIKIENCLIGLNQQEIISIQNKIKFPNLNQWPIITSQSDEHNNASNRVFYVPENPFSKSSQIPSIIGFCTHPRILNQKSEQIVPSQMNEAFQTRVNNAIKDELFENLRQMIDFKKASEEYWGESGLEELKNYYLNSEKFDRLLKEFNGEIMKNMEDLIKRISTDFFIDGPTVFEWVFRTFLFNARVYGFVFEHLEALNISRIDKAEEGARQTNLWASGQPACLDELLLNGLPEEFKEQNVGKAVDDFANRLVSFIAFGDPNPENGKQSLIEWPTERQTFPKWLNLPINQIEDGGLDKFLIVTLIGYAEIILSEFTKI</sequence>
<keyword evidence="4" id="KW-1185">Reference proteome</keyword>
<evidence type="ECO:0000313" key="3">
    <source>
        <dbReference type="EMBL" id="KAF7639098.1"/>
    </source>
</evidence>
<protein>
    <submittedName>
        <fullName evidence="3">COesterase domain-containing protein</fullName>
    </submittedName>
</protein>
<dbReference type="OrthoDB" id="5845259at2759"/>
<dbReference type="PROSITE" id="PS00019">
    <property type="entry name" value="ACTININ_1"/>
    <property type="match status" value="1"/>
</dbReference>
<dbReference type="InterPro" id="IPR001589">
    <property type="entry name" value="Actinin_actin-bd_CS"/>
</dbReference>
<evidence type="ECO:0000313" key="4">
    <source>
        <dbReference type="Proteomes" id="UP000605970"/>
    </source>
</evidence>
<name>A0A8T0A0T3_9BILA</name>